<feature type="transmembrane region" description="Helical" evidence="8">
    <location>
        <begin position="240"/>
        <end position="265"/>
    </location>
</feature>
<evidence type="ECO:0000256" key="8">
    <source>
        <dbReference type="SAM" id="Phobius"/>
    </source>
</evidence>
<reference evidence="10 11" key="1">
    <citation type="submission" date="2019-04" db="EMBL/GenBank/DDBJ databases">
        <authorList>
            <person name="Feng G."/>
            <person name="Zhu H."/>
        </authorList>
    </citation>
    <scope>NUCLEOTIDE SEQUENCE [LARGE SCALE GENOMIC DNA]</scope>
    <source>
        <strain evidence="10 11">6HR-1</strain>
    </source>
</reference>
<dbReference type="Pfam" id="PF07690">
    <property type="entry name" value="MFS_1"/>
    <property type="match status" value="1"/>
</dbReference>
<evidence type="ECO:0000256" key="7">
    <source>
        <dbReference type="SAM" id="MobiDB-lite"/>
    </source>
</evidence>
<feature type="transmembrane region" description="Helical" evidence="8">
    <location>
        <begin position="172"/>
        <end position="194"/>
    </location>
</feature>
<keyword evidence="2" id="KW-0813">Transport</keyword>
<dbReference type="NCBIfam" id="TIGR00711">
    <property type="entry name" value="efflux_EmrB"/>
    <property type="match status" value="1"/>
</dbReference>
<feature type="region of interest" description="Disordered" evidence="7">
    <location>
        <begin position="74"/>
        <end position="113"/>
    </location>
</feature>
<evidence type="ECO:0000259" key="9">
    <source>
        <dbReference type="PROSITE" id="PS50850"/>
    </source>
</evidence>
<feature type="transmembrane region" description="Helical" evidence="8">
    <location>
        <begin position="326"/>
        <end position="347"/>
    </location>
</feature>
<accession>A0A4Z0NUT4</accession>
<name>A0A4Z0NUT4_9HYPH</name>
<dbReference type="PROSITE" id="PS50850">
    <property type="entry name" value="MFS"/>
    <property type="match status" value="1"/>
</dbReference>
<dbReference type="OrthoDB" id="2414439at2"/>
<feature type="transmembrane region" description="Helical" evidence="8">
    <location>
        <begin position="429"/>
        <end position="449"/>
    </location>
</feature>
<feature type="compositionally biased region" description="Low complexity" evidence="7">
    <location>
        <begin position="148"/>
        <end position="162"/>
    </location>
</feature>
<protein>
    <submittedName>
        <fullName evidence="10">DHA2 family efflux MFS transporter permease subunit</fullName>
    </submittedName>
</protein>
<organism evidence="10 11">
    <name type="scientific">Methylobacterium nonmethylotrophicum</name>
    <dbReference type="NCBI Taxonomy" id="1141884"/>
    <lineage>
        <taxon>Bacteria</taxon>
        <taxon>Pseudomonadati</taxon>
        <taxon>Pseudomonadota</taxon>
        <taxon>Alphaproteobacteria</taxon>
        <taxon>Hyphomicrobiales</taxon>
        <taxon>Methylobacteriaceae</taxon>
        <taxon>Methylobacterium</taxon>
    </lineage>
</organism>
<feature type="region of interest" description="Disordered" evidence="7">
    <location>
        <begin position="142"/>
        <end position="164"/>
    </location>
</feature>
<dbReference type="Gene3D" id="1.20.1720.10">
    <property type="entry name" value="Multidrug resistance protein D"/>
    <property type="match status" value="1"/>
</dbReference>
<sequence length="620" mass="65775">MAASSSRAPRRRSRWRRSTAPSSPTGRCSPCASAATRAVRCSRRWPARCRRCSRLPTRRWRRCSGEPLSTSWRHRFRRPARQDSQRRPPVLRSTPEAKRDAKRTKRGPARAGQLWKPDCRAENKTYPVTYRRCDVTAHPLVPPPTRDPLAPGHAAAQGAASPPARPIRPDQVLAIVCVGIVLANLDLFIVNVALPDIARDFTGADLAGLSWILNGYAIVYAALLVFFGRLAERHRRDLSFLLGVALFTLASAACAAATSVAMLVAFRVVQAAGAALMTPTSLGLLLAAFPPERRGHAVRTWTAIGGFAAALGPVVGGFLVAWSWRWIFLVNVPIGVVALVVGLRHLPPVPGHAARRPDAWGAALVTLGIGVLTYGIMKTPEWGWASWPTALTLGGALLLLALFVADCLRSENPFIDPALLRIRPFTGAVLVLAPYSVAFGAMLLSIALWLQDGWGWSGLKAGLAIAPGPFLVPVTSLLLAGRLIARIGPASVVALGVALFAAGMAWWAMVPGLEPSMPVAVTGMVLSGIGVGLTFPTVMGAGTAALPASAFATGSGVLNMIRQTALALGVAIFVAVIGAPDTALGRLAAYERAWWLTAAITLVALLPLPLLRTRSSGRAG</sequence>
<feature type="transmembrane region" description="Helical" evidence="8">
    <location>
        <begin position="206"/>
        <end position="228"/>
    </location>
</feature>
<dbReference type="PANTHER" id="PTHR42718:SF48">
    <property type="entry name" value="CONSERVED TWO-DOMAIN MEMBRANE PROTEIN-RELATED"/>
    <property type="match status" value="1"/>
</dbReference>
<feature type="domain" description="Major facilitator superfamily (MFS) profile" evidence="9">
    <location>
        <begin position="172"/>
        <end position="616"/>
    </location>
</feature>
<comment type="subcellular location">
    <subcellularLocation>
        <location evidence="1">Cell membrane</location>
        <topology evidence="1">Multi-pass membrane protein</topology>
    </subcellularLocation>
</comment>
<evidence type="ECO:0000256" key="5">
    <source>
        <dbReference type="ARBA" id="ARBA00022989"/>
    </source>
</evidence>
<proteinExistence type="predicted"/>
<dbReference type="InterPro" id="IPR011701">
    <property type="entry name" value="MFS"/>
</dbReference>
<feature type="transmembrane region" description="Helical" evidence="8">
    <location>
        <begin position="529"/>
        <end position="553"/>
    </location>
</feature>
<feature type="transmembrane region" description="Helical" evidence="8">
    <location>
        <begin position="359"/>
        <end position="377"/>
    </location>
</feature>
<feature type="compositionally biased region" description="Basic residues" evidence="7">
    <location>
        <begin position="8"/>
        <end position="17"/>
    </location>
</feature>
<evidence type="ECO:0000256" key="4">
    <source>
        <dbReference type="ARBA" id="ARBA00022692"/>
    </source>
</evidence>
<evidence type="ECO:0000256" key="1">
    <source>
        <dbReference type="ARBA" id="ARBA00004651"/>
    </source>
</evidence>
<feature type="transmembrane region" description="Helical" evidence="8">
    <location>
        <begin position="389"/>
        <end position="408"/>
    </location>
</feature>
<dbReference type="AlphaFoldDB" id="A0A4Z0NUT4"/>
<dbReference type="InterPro" id="IPR020846">
    <property type="entry name" value="MFS_dom"/>
</dbReference>
<dbReference type="Proteomes" id="UP000297535">
    <property type="component" value="Unassembled WGS sequence"/>
</dbReference>
<evidence type="ECO:0000256" key="6">
    <source>
        <dbReference type="ARBA" id="ARBA00023136"/>
    </source>
</evidence>
<dbReference type="GO" id="GO:0005886">
    <property type="term" value="C:plasma membrane"/>
    <property type="evidence" value="ECO:0007669"/>
    <property type="project" value="UniProtKB-SubCell"/>
</dbReference>
<keyword evidence="4 8" id="KW-0812">Transmembrane</keyword>
<dbReference type="InterPro" id="IPR036259">
    <property type="entry name" value="MFS_trans_sf"/>
</dbReference>
<dbReference type="PANTHER" id="PTHR42718">
    <property type="entry name" value="MAJOR FACILITATOR SUPERFAMILY MULTIDRUG TRANSPORTER MFSC"/>
    <property type="match status" value="1"/>
</dbReference>
<feature type="region of interest" description="Disordered" evidence="7">
    <location>
        <begin position="1"/>
        <end position="31"/>
    </location>
</feature>
<evidence type="ECO:0000313" key="11">
    <source>
        <dbReference type="Proteomes" id="UP000297535"/>
    </source>
</evidence>
<keyword evidence="6 8" id="KW-0472">Membrane</keyword>
<feature type="transmembrane region" description="Helical" evidence="8">
    <location>
        <begin position="593"/>
        <end position="611"/>
    </location>
</feature>
<evidence type="ECO:0000313" key="10">
    <source>
        <dbReference type="EMBL" id="TGE01071.1"/>
    </source>
</evidence>
<dbReference type="Gene3D" id="1.20.1250.20">
    <property type="entry name" value="MFS general substrate transporter like domains"/>
    <property type="match status" value="1"/>
</dbReference>
<feature type="transmembrane region" description="Helical" evidence="8">
    <location>
        <begin position="461"/>
        <end position="480"/>
    </location>
</feature>
<dbReference type="GO" id="GO:0022857">
    <property type="term" value="F:transmembrane transporter activity"/>
    <property type="evidence" value="ECO:0007669"/>
    <property type="project" value="InterPro"/>
</dbReference>
<feature type="transmembrane region" description="Helical" evidence="8">
    <location>
        <begin position="271"/>
        <end position="289"/>
    </location>
</feature>
<gene>
    <name evidence="10" type="ORF">EU555_05545</name>
</gene>
<keyword evidence="5 8" id="KW-1133">Transmembrane helix</keyword>
<feature type="transmembrane region" description="Helical" evidence="8">
    <location>
        <begin position="492"/>
        <end position="509"/>
    </location>
</feature>
<dbReference type="InterPro" id="IPR004638">
    <property type="entry name" value="EmrB-like"/>
</dbReference>
<keyword evidence="11" id="KW-1185">Reference proteome</keyword>
<evidence type="ECO:0000256" key="2">
    <source>
        <dbReference type="ARBA" id="ARBA00022448"/>
    </source>
</evidence>
<keyword evidence="3" id="KW-1003">Cell membrane</keyword>
<feature type="transmembrane region" description="Helical" evidence="8">
    <location>
        <begin position="565"/>
        <end position="587"/>
    </location>
</feature>
<evidence type="ECO:0000256" key="3">
    <source>
        <dbReference type="ARBA" id="ARBA00022475"/>
    </source>
</evidence>
<dbReference type="EMBL" id="SRLB01000004">
    <property type="protein sequence ID" value="TGE01071.1"/>
    <property type="molecule type" value="Genomic_DNA"/>
</dbReference>
<dbReference type="SUPFAM" id="SSF103473">
    <property type="entry name" value="MFS general substrate transporter"/>
    <property type="match status" value="1"/>
</dbReference>
<dbReference type="CDD" id="cd17321">
    <property type="entry name" value="MFS_MMR_MDR_like"/>
    <property type="match status" value="1"/>
</dbReference>
<feature type="transmembrane region" description="Helical" evidence="8">
    <location>
        <begin position="301"/>
        <end position="320"/>
    </location>
</feature>
<comment type="caution">
    <text evidence="10">The sequence shown here is derived from an EMBL/GenBank/DDBJ whole genome shotgun (WGS) entry which is preliminary data.</text>
</comment>